<evidence type="ECO:0000313" key="1">
    <source>
        <dbReference type="EMBL" id="PRN37332.1"/>
    </source>
</evidence>
<dbReference type="RefSeq" id="WP_088741717.1">
    <property type="nucleotide sequence ID" value="NZ_JARFJW010000012.1"/>
</dbReference>
<sequence>MMTGCSNSTTLSKPVIPANLIQPCPNLNEIEGTTGKDLMIWSVDTVAKYNDCKARHGAIVKALE</sequence>
<accession>A0AA45BH74</accession>
<gene>
    <name evidence="1" type="ORF">B9W25_01165</name>
</gene>
<reference evidence="1 2" key="1">
    <citation type="submission" date="2017-04" db="EMBL/GenBank/DDBJ databases">
        <title>Comparison of Acinetobacter baumannii whole genome sequences from two major hospitals in Kuwait.</title>
        <authorList>
            <person name="Nasser K."/>
            <person name="Habibi N."/>
            <person name="Khan M.W."/>
            <person name="Purohit P."/>
            <person name="Al-Obaid I."/>
            <person name="Dhar R."/>
            <person name="Al-Fouzan W."/>
            <person name="Mustafa A.S."/>
        </authorList>
    </citation>
    <scope>NUCLEOTIDE SEQUENCE [LARGE SCALE GENOMIC DNA]</scope>
    <source>
        <strain evidence="1 2">KUFAR57</strain>
    </source>
</reference>
<proteinExistence type="predicted"/>
<name>A0AA45BH74_ACIBA</name>
<dbReference type="InterPro" id="IPR058979">
    <property type="entry name" value="LysC-like"/>
</dbReference>
<dbReference type="AlphaFoldDB" id="A0AA45BH74"/>
<organism evidence="1 2">
    <name type="scientific">Acinetobacter baumannii</name>
    <dbReference type="NCBI Taxonomy" id="470"/>
    <lineage>
        <taxon>Bacteria</taxon>
        <taxon>Pseudomonadati</taxon>
        <taxon>Pseudomonadota</taxon>
        <taxon>Gammaproteobacteria</taxon>
        <taxon>Moraxellales</taxon>
        <taxon>Moraxellaceae</taxon>
        <taxon>Acinetobacter</taxon>
        <taxon>Acinetobacter calcoaceticus/baumannii complex</taxon>
    </lineage>
</organism>
<dbReference type="Pfam" id="PF23793">
    <property type="entry name" value="LysC"/>
    <property type="match status" value="1"/>
</dbReference>
<dbReference type="Proteomes" id="UP000237823">
    <property type="component" value="Unassembled WGS sequence"/>
</dbReference>
<dbReference type="EMBL" id="NEPB01000002">
    <property type="protein sequence ID" value="PRN37332.1"/>
    <property type="molecule type" value="Genomic_DNA"/>
</dbReference>
<comment type="caution">
    <text evidence="1">The sequence shown here is derived from an EMBL/GenBank/DDBJ whole genome shotgun (WGS) entry which is preliminary data.</text>
</comment>
<evidence type="ECO:0000313" key="2">
    <source>
        <dbReference type="Proteomes" id="UP000237823"/>
    </source>
</evidence>
<protein>
    <submittedName>
        <fullName evidence="1">Uncharacterized protein</fullName>
    </submittedName>
</protein>